<reference evidence="16" key="2">
    <citation type="submission" date="2020-09" db="EMBL/GenBank/DDBJ databases">
        <authorList>
            <person name="Sun Q."/>
            <person name="Zhou Y."/>
        </authorList>
    </citation>
    <scope>NUCLEOTIDE SEQUENCE</scope>
    <source>
        <strain evidence="16">CGMCC 1.15519</strain>
    </source>
</reference>
<dbReference type="NCBIfam" id="TIGR03592">
    <property type="entry name" value="yidC_oxa1_cterm"/>
    <property type="match status" value="1"/>
</dbReference>
<dbReference type="GO" id="GO:0051205">
    <property type="term" value="P:protein insertion into membrane"/>
    <property type="evidence" value="ECO:0007669"/>
    <property type="project" value="TreeGrafter"/>
</dbReference>
<protein>
    <recommendedName>
        <fullName evidence="3 13">Membrane protein insertase YidC</fullName>
    </recommendedName>
    <alternativeName>
        <fullName evidence="12 13">Foldase YidC</fullName>
    </alternativeName>
    <alternativeName>
        <fullName evidence="13">Membrane protein YidC</fullName>
    </alternativeName>
    <alternativeName>
        <fullName evidence="11 13">membrane integrase YidC</fullName>
    </alternativeName>
</protein>
<evidence type="ECO:0000256" key="12">
    <source>
        <dbReference type="ARBA" id="ARBA00033342"/>
    </source>
</evidence>
<comment type="similarity">
    <text evidence="2 13">Belongs to the OXA1/ALB3/YidC family. Type 1 subfamily.</text>
</comment>
<dbReference type="RefSeq" id="WP_279380359.1">
    <property type="nucleotide sequence ID" value="NZ_BMJM01000005.1"/>
</dbReference>
<feature type="domain" description="Membrane insertase YidC/Oxa/ALB C-terminal" evidence="14">
    <location>
        <begin position="374"/>
        <end position="569"/>
    </location>
</feature>
<accession>A0A916ZSQ9</accession>
<dbReference type="InterPro" id="IPR001708">
    <property type="entry name" value="YidC/ALB3/OXA1/COX18"/>
</dbReference>
<keyword evidence="6 13" id="KW-0812">Transmembrane</keyword>
<evidence type="ECO:0000259" key="14">
    <source>
        <dbReference type="Pfam" id="PF02096"/>
    </source>
</evidence>
<feature type="transmembrane region" description="Helical" evidence="13">
    <location>
        <begin position="537"/>
        <end position="557"/>
    </location>
</feature>
<dbReference type="InterPro" id="IPR038221">
    <property type="entry name" value="YidC_periplasmic_sf"/>
</dbReference>
<dbReference type="CDD" id="cd20070">
    <property type="entry name" value="5TM_YidC_Alb3"/>
    <property type="match status" value="1"/>
</dbReference>
<evidence type="ECO:0000256" key="3">
    <source>
        <dbReference type="ARBA" id="ARBA00015325"/>
    </source>
</evidence>
<keyword evidence="4 13" id="KW-0813">Transport</keyword>
<evidence type="ECO:0000256" key="11">
    <source>
        <dbReference type="ARBA" id="ARBA00033245"/>
    </source>
</evidence>
<evidence type="ECO:0000256" key="5">
    <source>
        <dbReference type="ARBA" id="ARBA00022475"/>
    </source>
</evidence>
<dbReference type="InterPro" id="IPR019998">
    <property type="entry name" value="Membr_insert_YidC"/>
</dbReference>
<comment type="subunit">
    <text evidence="13">Interacts with the Sec translocase complex via SecD. Specifically interacts with transmembrane segments of nascent integral membrane proteins during membrane integration.</text>
</comment>
<feature type="transmembrane region" description="Helical" evidence="13">
    <location>
        <begin position="437"/>
        <end position="457"/>
    </location>
</feature>
<dbReference type="NCBIfam" id="NF002353">
    <property type="entry name" value="PRK01318.1-4"/>
    <property type="match status" value="1"/>
</dbReference>
<evidence type="ECO:0000259" key="15">
    <source>
        <dbReference type="Pfam" id="PF14849"/>
    </source>
</evidence>
<evidence type="ECO:0000256" key="1">
    <source>
        <dbReference type="ARBA" id="ARBA00004429"/>
    </source>
</evidence>
<dbReference type="InterPro" id="IPR047196">
    <property type="entry name" value="YidC_ALB_C"/>
</dbReference>
<evidence type="ECO:0000256" key="6">
    <source>
        <dbReference type="ARBA" id="ARBA00022692"/>
    </source>
</evidence>
<gene>
    <name evidence="13 16" type="primary">yidC</name>
    <name evidence="16" type="ORF">GCM10011529_16430</name>
</gene>
<evidence type="ECO:0000256" key="4">
    <source>
        <dbReference type="ARBA" id="ARBA00022448"/>
    </source>
</evidence>
<dbReference type="PANTHER" id="PTHR12428:SF65">
    <property type="entry name" value="CYTOCHROME C OXIDASE ASSEMBLY PROTEIN COX18, MITOCHONDRIAL"/>
    <property type="match status" value="1"/>
</dbReference>
<keyword evidence="5 13" id="KW-1003">Cell membrane</keyword>
<feature type="transmembrane region" description="Helical" evidence="13">
    <location>
        <begin position="366"/>
        <end position="393"/>
    </location>
</feature>
<keyword evidence="9 13" id="KW-0472">Membrane</keyword>
<dbReference type="NCBIfam" id="TIGR03593">
    <property type="entry name" value="yidC_nterm"/>
    <property type="match status" value="1"/>
</dbReference>
<evidence type="ECO:0000256" key="8">
    <source>
        <dbReference type="ARBA" id="ARBA00022989"/>
    </source>
</evidence>
<dbReference type="GO" id="GO:0015031">
    <property type="term" value="P:protein transport"/>
    <property type="evidence" value="ECO:0007669"/>
    <property type="project" value="UniProtKB-KW"/>
</dbReference>
<evidence type="ECO:0000256" key="7">
    <source>
        <dbReference type="ARBA" id="ARBA00022927"/>
    </source>
</evidence>
<comment type="function">
    <text evidence="13">Required for the insertion and/or proper folding and/or complex formation of integral membrane proteins into the membrane. Involved in integration of membrane proteins that insert both dependently and independently of the Sec translocase complex, as well as at least some lipoproteins. Aids folding of multispanning membrane proteins.</text>
</comment>
<evidence type="ECO:0000256" key="13">
    <source>
        <dbReference type="HAMAP-Rule" id="MF_01810"/>
    </source>
</evidence>
<feature type="transmembrane region" description="Helical" evidence="13">
    <location>
        <begin position="495"/>
        <end position="516"/>
    </location>
</feature>
<keyword evidence="10 13" id="KW-0143">Chaperone</keyword>
<dbReference type="InterPro" id="IPR028053">
    <property type="entry name" value="Membr_insert_YidC_N"/>
</dbReference>
<organism evidence="16 17">
    <name type="scientific">Sandarakinorhabdus glacialis</name>
    <dbReference type="NCBI Taxonomy" id="1614636"/>
    <lineage>
        <taxon>Bacteria</taxon>
        <taxon>Pseudomonadati</taxon>
        <taxon>Pseudomonadota</taxon>
        <taxon>Alphaproteobacteria</taxon>
        <taxon>Sphingomonadales</taxon>
        <taxon>Sphingosinicellaceae</taxon>
        <taxon>Sandarakinorhabdus</taxon>
    </lineage>
</organism>
<keyword evidence="17" id="KW-1185">Reference proteome</keyword>
<evidence type="ECO:0000313" key="16">
    <source>
        <dbReference type="EMBL" id="GGE10750.1"/>
    </source>
</evidence>
<dbReference type="PRINTS" id="PR00701">
    <property type="entry name" value="60KDINNERMP"/>
</dbReference>
<sequence length="596" mass="65084">MTQDNRNMIVAVLMSALVLLGWTFFSEKYFPPAKPVVVASAPIAAPSATTPSATTTASPGVAAAVPGAIPVAGVVAPVGDRKAVLAASPRVIVDTPRLQGSINLKGARFDDLVMTQYRETKDKTSPPVRLLSPSPVIDAWFGQFGWAGPGVPPVDALWTASSTRLTPAAPVTLTWTSPAGVRFEQVIAVDKDFLFTVNQRVANGSAAPVNVQPWGLVSRHGEGVEKTAFNLHVGPIGVIDGTLRDSEIEYKKLQEGGAKTYATTGGWLGITEKYWLAAVIPDQKEKIDARFASAPGDQFQTDFLGVPIAVQPGKIAQTTAHFYAGAKEIKLLDGYMTSLNVPHLDLAISWGWFGFIAQPIYKLLSWLFTFTGNFGLAIICLTLIVRAALFPIANKQYESMAKMRIVAPKMKAIQERNKGDKLKAQQEMMVLYKTEKVNPLAGCLPLVLQIPIFYALYKTLLLSTEMRHQPFALWITDLSAPDPMTPLNLFGLIPWTPPAMIAIGIFPIILGVTMWLQQRMNPTPLDPVQKQVFAIMPWMFMFIMAPFAAGLQLYWIVNNLVSIAQQWFMLRKYPMPATPPEAITVKPGTVKPTSVK</sequence>
<proteinExistence type="inferred from homology"/>
<dbReference type="PRINTS" id="PR01900">
    <property type="entry name" value="YIDCPROTEIN"/>
</dbReference>
<dbReference type="CDD" id="cd19961">
    <property type="entry name" value="EcYidC-like_peri"/>
    <property type="match status" value="1"/>
</dbReference>
<dbReference type="HAMAP" id="MF_01810">
    <property type="entry name" value="YidC_type1"/>
    <property type="match status" value="1"/>
</dbReference>
<dbReference type="InterPro" id="IPR028055">
    <property type="entry name" value="YidC/Oxa/ALB_C"/>
</dbReference>
<comment type="caution">
    <text evidence="16">The sequence shown here is derived from an EMBL/GenBank/DDBJ whole genome shotgun (WGS) entry which is preliminary data.</text>
</comment>
<keyword evidence="7 13" id="KW-0653">Protein transport</keyword>
<dbReference type="EMBL" id="BMJM01000005">
    <property type="protein sequence ID" value="GGE10750.1"/>
    <property type="molecule type" value="Genomic_DNA"/>
</dbReference>
<dbReference type="Pfam" id="PF02096">
    <property type="entry name" value="60KD_IMP"/>
    <property type="match status" value="1"/>
</dbReference>
<feature type="domain" description="Membrane insertase YidC N-terminal" evidence="15">
    <location>
        <begin position="90"/>
        <end position="363"/>
    </location>
</feature>
<dbReference type="AlphaFoldDB" id="A0A916ZSQ9"/>
<dbReference type="Pfam" id="PF14849">
    <property type="entry name" value="YidC_periplas"/>
    <property type="match status" value="1"/>
</dbReference>
<evidence type="ECO:0000256" key="10">
    <source>
        <dbReference type="ARBA" id="ARBA00023186"/>
    </source>
</evidence>
<comment type="subcellular location">
    <subcellularLocation>
        <location evidence="1">Cell inner membrane</location>
        <topology evidence="1">Multi-pass membrane protein</topology>
    </subcellularLocation>
    <subcellularLocation>
        <location evidence="13">Cell membrane</location>
        <topology evidence="13">Multi-pass membrane protein</topology>
    </subcellularLocation>
</comment>
<evidence type="ECO:0000256" key="2">
    <source>
        <dbReference type="ARBA" id="ARBA00010527"/>
    </source>
</evidence>
<dbReference type="GO" id="GO:0032977">
    <property type="term" value="F:membrane insertase activity"/>
    <property type="evidence" value="ECO:0007669"/>
    <property type="project" value="InterPro"/>
</dbReference>
<name>A0A916ZSQ9_9SPHN</name>
<reference evidence="16" key="1">
    <citation type="journal article" date="2014" name="Int. J. Syst. Evol. Microbiol.">
        <title>Complete genome sequence of Corynebacterium casei LMG S-19264T (=DSM 44701T), isolated from a smear-ripened cheese.</title>
        <authorList>
            <consortium name="US DOE Joint Genome Institute (JGI-PGF)"/>
            <person name="Walter F."/>
            <person name="Albersmeier A."/>
            <person name="Kalinowski J."/>
            <person name="Ruckert C."/>
        </authorList>
    </citation>
    <scope>NUCLEOTIDE SEQUENCE</scope>
    <source>
        <strain evidence="16">CGMCC 1.15519</strain>
    </source>
</reference>
<dbReference type="Proteomes" id="UP000635071">
    <property type="component" value="Unassembled WGS sequence"/>
</dbReference>
<evidence type="ECO:0000313" key="17">
    <source>
        <dbReference type="Proteomes" id="UP000635071"/>
    </source>
</evidence>
<keyword evidence="8 13" id="KW-1133">Transmembrane helix</keyword>
<dbReference type="PANTHER" id="PTHR12428">
    <property type="entry name" value="OXA1"/>
    <property type="match status" value="1"/>
</dbReference>
<evidence type="ECO:0000256" key="9">
    <source>
        <dbReference type="ARBA" id="ARBA00023136"/>
    </source>
</evidence>
<dbReference type="Gene3D" id="2.70.98.90">
    <property type="match status" value="1"/>
</dbReference>
<dbReference type="GO" id="GO:0005886">
    <property type="term" value="C:plasma membrane"/>
    <property type="evidence" value="ECO:0007669"/>
    <property type="project" value="UniProtKB-SubCell"/>
</dbReference>